<evidence type="ECO:0000256" key="3">
    <source>
        <dbReference type="ARBA" id="ARBA00023125"/>
    </source>
</evidence>
<evidence type="ECO:0000259" key="5">
    <source>
        <dbReference type="PROSITE" id="PS50932"/>
    </source>
</evidence>
<gene>
    <name evidence="8" type="ORF">BTN92_12520</name>
    <name evidence="7" type="ORF">HI921_02715</name>
</gene>
<dbReference type="PROSITE" id="PS50943">
    <property type="entry name" value="HTH_CROC1"/>
    <property type="match status" value="1"/>
</dbReference>
<keyword evidence="3" id="KW-0238">DNA-binding</keyword>
<accession>A0A1V2UEE3</accession>
<evidence type="ECO:0000256" key="2">
    <source>
        <dbReference type="ARBA" id="ARBA00023015"/>
    </source>
</evidence>
<dbReference type="NCBIfam" id="NF047341">
    <property type="entry name" value="lactose_RbsR"/>
    <property type="match status" value="1"/>
</dbReference>
<dbReference type="CDD" id="cd01392">
    <property type="entry name" value="HTH_LacI"/>
    <property type="match status" value="1"/>
</dbReference>
<dbReference type="EMBL" id="MSTR01000013">
    <property type="protein sequence ID" value="ONN41670.1"/>
    <property type="molecule type" value="Genomic_DNA"/>
</dbReference>
<dbReference type="PANTHER" id="PTHR30146:SF148">
    <property type="entry name" value="HTH-TYPE TRANSCRIPTIONAL REPRESSOR PURR-RELATED"/>
    <property type="match status" value="1"/>
</dbReference>
<evidence type="ECO:0000313" key="10">
    <source>
        <dbReference type="Proteomes" id="UP000557857"/>
    </source>
</evidence>
<dbReference type="Gene3D" id="3.40.50.2300">
    <property type="match status" value="2"/>
</dbReference>
<dbReference type="InterPro" id="IPR010982">
    <property type="entry name" value="Lambda_DNA-bd_dom_sf"/>
</dbReference>
<comment type="caution">
    <text evidence="8">The sequence shown here is derived from an EMBL/GenBank/DDBJ whole genome shotgun (WGS) entry which is preliminary data.</text>
</comment>
<proteinExistence type="predicted"/>
<dbReference type="OrthoDB" id="9775106at2"/>
<dbReference type="Proteomes" id="UP000557857">
    <property type="component" value="Unassembled WGS sequence"/>
</dbReference>
<dbReference type="InterPro" id="IPR000843">
    <property type="entry name" value="HTH_LacI"/>
</dbReference>
<dbReference type="AlphaFoldDB" id="A0A1V2UEE3"/>
<keyword evidence="2" id="KW-0805">Transcription regulation</keyword>
<dbReference type="Gene3D" id="1.10.260.40">
    <property type="entry name" value="lambda repressor-like DNA-binding domains"/>
    <property type="match status" value="1"/>
</dbReference>
<dbReference type="SMART" id="SM00354">
    <property type="entry name" value="HTH_LACI"/>
    <property type="match status" value="1"/>
</dbReference>
<dbReference type="Pfam" id="PF00532">
    <property type="entry name" value="Peripla_BP_1"/>
    <property type="match status" value="1"/>
</dbReference>
<sequence>MAKKKVTIKDVAKHSGVSIATVSLILNGNEAKFHPDTVKKVVKARDELGYQPDYIARQMITKKTKTIGVLVPDITNPFFNTLMQGIEDYLYQQNFVTILCNADFDHQKETDYLLELTQRGVDGFIIASSAVSTKALQVSLKKQGKPFIVLDQKKAEGSSDAVLTDDYQGGYLAGEHLLGLGHQEIALVYPQQTPQNVQNRIDGFLAACKHVDHSEKQIHWFPTHFSKKGGYEIVPDLLSSATTAIFALNDELAFGVYRGLAEHDKLIPEDYSIIGYDNIDMCEYMKPKLTTIAQPILELGKATARLLLERIQHPDKSWEELLLPVELIQRSSTQSIDLSAPQ</sequence>
<organism evidence="8 9">
    <name type="scientific">Enterococcus mundtii</name>
    <dbReference type="NCBI Taxonomy" id="53346"/>
    <lineage>
        <taxon>Bacteria</taxon>
        <taxon>Bacillati</taxon>
        <taxon>Bacillota</taxon>
        <taxon>Bacilli</taxon>
        <taxon>Lactobacillales</taxon>
        <taxon>Enterococcaceae</taxon>
        <taxon>Enterococcus</taxon>
    </lineage>
</organism>
<evidence type="ECO:0000259" key="6">
    <source>
        <dbReference type="PROSITE" id="PS50943"/>
    </source>
</evidence>
<evidence type="ECO:0000313" key="9">
    <source>
        <dbReference type="Proteomes" id="UP000189299"/>
    </source>
</evidence>
<evidence type="ECO:0000313" key="7">
    <source>
        <dbReference type="EMBL" id="NMP57383.1"/>
    </source>
</evidence>
<name>A0A1V2UEE3_ENTMU</name>
<dbReference type="RefSeq" id="WP_062805712.1">
    <property type="nucleotide sequence ID" value="NZ_CABMMO010000013.1"/>
</dbReference>
<feature type="domain" description="HTH cro/C1-type" evidence="6">
    <location>
        <begin position="3"/>
        <end position="55"/>
    </location>
</feature>
<dbReference type="GO" id="GO:0000976">
    <property type="term" value="F:transcription cis-regulatory region binding"/>
    <property type="evidence" value="ECO:0007669"/>
    <property type="project" value="TreeGrafter"/>
</dbReference>
<dbReference type="Proteomes" id="UP000189299">
    <property type="component" value="Unassembled WGS sequence"/>
</dbReference>
<dbReference type="PROSITE" id="PS00356">
    <property type="entry name" value="HTH_LACI_1"/>
    <property type="match status" value="1"/>
</dbReference>
<dbReference type="EMBL" id="JABCAG010000004">
    <property type="protein sequence ID" value="NMP57383.1"/>
    <property type="molecule type" value="Genomic_DNA"/>
</dbReference>
<dbReference type="CDD" id="cd19976">
    <property type="entry name" value="PBP1_DegA_Like"/>
    <property type="match status" value="1"/>
</dbReference>
<dbReference type="STRING" id="53346.A5802_002767"/>
<reference evidence="7 10" key="2">
    <citation type="submission" date="2020-04" db="EMBL/GenBank/DDBJ databases">
        <authorList>
            <person name="Abaymova A."/>
            <person name="Teymurazov M."/>
            <person name="Tazyna O."/>
            <person name="Chatushin Y."/>
            <person name="Svetoch E."/>
            <person name="Pereligyn V."/>
            <person name="Pohylenko V."/>
            <person name="Platonov M."/>
            <person name="Kartsev N."/>
            <person name="Skryabin Y."/>
            <person name="Sizova A."/>
            <person name="Solomentsev V."/>
            <person name="Kislichkina A."/>
            <person name="Bogun A."/>
        </authorList>
    </citation>
    <scope>NUCLEOTIDE SEQUENCE [LARGE SCALE GENOMIC DNA]</scope>
    <source>
        <strain evidence="7">SCPM-O-B-8398</strain>
        <strain evidence="10">SCPM-O-B-8398 (E28)</strain>
    </source>
</reference>
<dbReference type="PRINTS" id="PR00036">
    <property type="entry name" value="HTHLACI"/>
</dbReference>
<dbReference type="InterPro" id="IPR001761">
    <property type="entry name" value="Peripla_BP/Lac1_sug-bd_dom"/>
</dbReference>
<evidence type="ECO:0000256" key="4">
    <source>
        <dbReference type="ARBA" id="ARBA00023163"/>
    </source>
</evidence>
<reference evidence="8 9" key="1">
    <citation type="submission" date="2016-12" db="EMBL/GenBank/DDBJ databases">
        <authorList>
            <person name="Song W.-J."/>
            <person name="Kurnit D.M."/>
        </authorList>
    </citation>
    <scope>NUCLEOTIDE SEQUENCE [LARGE SCALE GENOMIC DNA]</scope>
    <source>
        <strain evidence="8 9">CGB1038-1_S1</strain>
    </source>
</reference>
<dbReference type="PANTHER" id="PTHR30146">
    <property type="entry name" value="LACI-RELATED TRANSCRIPTIONAL REPRESSOR"/>
    <property type="match status" value="1"/>
</dbReference>
<dbReference type="GO" id="GO:0003700">
    <property type="term" value="F:DNA-binding transcription factor activity"/>
    <property type="evidence" value="ECO:0007669"/>
    <property type="project" value="TreeGrafter"/>
</dbReference>
<keyword evidence="1" id="KW-0678">Repressor</keyword>
<feature type="domain" description="HTH lacI-type" evidence="5">
    <location>
        <begin position="6"/>
        <end position="61"/>
    </location>
</feature>
<dbReference type="Pfam" id="PF00356">
    <property type="entry name" value="LacI"/>
    <property type="match status" value="1"/>
</dbReference>
<dbReference type="PROSITE" id="PS50932">
    <property type="entry name" value="HTH_LACI_2"/>
    <property type="match status" value="1"/>
</dbReference>
<dbReference type="InterPro" id="IPR028082">
    <property type="entry name" value="Peripla_BP_I"/>
</dbReference>
<keyword evidence="4" id="KW-0804">Transcription</keyword>
<evidence type="ECO:0000256" key="1">
    <source>
        <dbReference type="ARBA" id="ARBA00022491"/>
    </source>
</evidence>
<evidence type="ECO:0000313" key="8">
    <source>
        <dbReference type="EMBL" id="ONN41670.1"/>
    </source>
</evidence>
<protein>
    <submittedName>
        <fullName evidence="8">LacI family transcriptional regulator</fullName>
    </submittedName>
</protein>
<dbReference type="SUPFAM" id="SSF47413">
    <property type="entry name" value="lambda repressor-like DNA-binding domains"/>
    <property type="match status" value="1"/>
</dbReference>
<dbReference type="InterPro" id="IPR001387">
    <property type="entry name" value="Cro/C1-type_HTH"/>
</dbReference>
<dbReference type="SUPFAM" id="SSF53822">
    <property type="entry name" value="Periplasmic binding protein-like I"/>
    <property type="match status" value="1"/>
</dbReference>